<reference evidence="2" key="1">
    <citation type="journal article" date="2014" name="Int. J. Syst. Evol. Microbiol.">
        <title>Complete genome sequence of Corynebacterium casei LMG S-19264T (=DSM 44701T), isolated from a smear-ripened cheese.</title>
        <authorList>
            <consortium name="US DOE Joint Genome Institute (JGI-PGF)"/>
            <person name="Walter F."/>
            <person name="Albersmeier A."/>
            <person name="Kalinowski J."/>
            <person name="Ruckert C."/>
        </authorList>
    </citation>
    <scope>NUCLEOTIDE SEQUENCE</scope>
    <source>
        <strain evidence="2">CGMCC 4.7110</strain>
    </source>
</reference>
<keyword evidence="3" id="KW-1185">Reference proteome</keyword>
<name>A0A917UHT7_9ACTN</name>
<accession>A0A917UHT7</accession>
<dbReference type="Proteomes" id="UP000653411">
    <property type="component" value="Unassembled WGS sequence"/>
</dbReference>
<protein>
    <submittedName>
        <fullName evidence="2">Uncharacterized protein</fullName>
    </submittedName>
</protein>
<evidence type="ECO:0000313" key="2">
    <source>
        <dbReference type="EMBL" id="GGM96311.1"/>
    </source>
</evidence>
<reference evidence="2" key="2">
    <citation type="submission" date="2020-09" db="EMBL/GenBank/DDBJ databases">
        <authorList>
            <person name="Sun Q."/>
            <person name="Zhou Y."/>
        </authorList>
    </citation>
    <scope>NUCLEOTIDE SEQUENCE</scope>
    <source>
        <strain evidence="2">CGMCC 4.7110</strain>
    </source>
</reference>
<dbReference type="RefSeq" id="WP_189261898.1">
    <property type="nucleotide sequence ID" value="NZ_BMML01000003.1"/>
</dbReference>
<dbReference type="AlphaFoldDB" id="A0A917UHT7"/>
<gene>
    <name evidence="2" type="ORF">GCM10011578_016140</name>
</gene>
<comment type="caution">
    <text evidence="2">The sequence shown here is derived from an EMBL/GenBank/DDBJ whole genome shotgun (WGS) entry which is preliminary data.</text>
</comment>
<dbReference type="EMBL" id="BMML01000003">
    <property type="protein sequence ID" value="GGM96311.1"/>
    <property type="molecule type" value="Genomic_DNA"/>
</dbReference>
<feature type="region of interest" description="Disordered" evidence="1">
    <location>
        <begin position="186"/>
        <end position="206"/>
    </location>
</feature>
<evidence type="ECO:0000256" key="1">
    <source>
        <dbReference type="SAM" id="MobiDB-lite"/>
    </source>
</evidence>
<sequence length="280" mass="28895">MGVPGERERIGYRAPLAVRCFDAAGAPFARDGLSAVAWPENDPATTVRATPSPFSDLLGFGSVPGRRAHQRARSTDGEPLNWPAPAAPEPFVVRVTDRARRYLPTTVLAEVPAGTPVAVPLYPAPGRQAPTGWAVVRGELHGDPDGGPLGWGVVEVSTDAGRHATVSDADGRFLLCLPYPEALPELPGGSAADPAPGSTDPAPGPAGLAALTWQVTVAVRCQPGALRRPVDSAAQDPPYLDSILGQAPARIDLGGGPQPTVTETLTFGTALVLPLTVVPS</sequence>
<proteinExistence type="predicted"/>
<evidence type="ECO:0000313" key="3">
    <source>
        <dbReference type="Proteomes" id="UP000653411"/>
    </source>
</evidence>
<organism evidence="2 3">
    <name type="scientific">Streptomyces fuscichromogenes</name>
    <dbReference type="NCBI Taxonomy" id="1324013"/>
    <lineage>
        <taxon>Bacteria</taxon>
        <taxon>Bacillati</taxon>
        <taxon>Actinomycetota</taxon>
        <taxon>Actinomycetes</taxon>
        <taxon>Kitasatosporales</taxon>
        <taxon>Streptomycetaceae</taxon>
        <taxon>Streptomyces</taxon>
    </lineage>
</organism>